<feature type="non-terminal residue" evidence="3">
    <location>
        <position position="1"/>
    </location>
</feature>
<gene>
    <name evidence="3" type="ORF">MAR_018280</name>
</gene>
<keyword evidence="2" id="KW-0472">Membrane</keyword>
<accession>A0ABY7EHG4</accession>
<evidence type="ECO:0000313" key="3">
    <source>
        <dbReference type="EMBL" id="WAR08322.1"/>
    </source>
</evidence>
<keyword evidence="4" id="KW-1185">Reference proteome</keyword>
<dbReference type="EMBL" id="CP111017">
    <property type="protein sequence ID" value="WAR08322.1"/>
    <property type="molecule type" value="Genomic_DNA"/>
</dbReference>
<sequence length="89" mass="9761">MTTSRTPIEPRTTSAPLANTTDKTTQVFAVVVAVPIACVLVVMLAVSTACFFKERRKRMEAENGNTNTSVMDSTSSLQEFPSERVYDTI</sequence>
<keyword evidence="2" id="KW-0812">Transmembrane</keyword>
<reference evidence="3" key="1">
    <citation type="submission" date="2022-11" db="EMBL/GenBank/DDBJ databases">
        <title>Centuries of genome instability and evolution in soft-shell clam transmissible cancer (bioRxiv).</title>
        <authorList>
            <person name="Hart S.F.M."/>
            <person name="Yonemitsu M.A."/>
            <person name="Giersch R.M."/>
            <person name="Beal B.F."/>
            <person name="Arriagada G."/>
            <person name="Davis B.W."/>
            <person name="Ostrander E.A."/>
            <person name="Goff S.P."/>
            <person name="Metzger M.J."/>
        </authorList>
    </citation>
    <scope>NUCLEOTIDE SEQUENCE</scope>
    <source>
        <strain evidence="3">MELC-2E11</strain>
        <tissue evidence="3">Siphon/mantle</tissue>
    </source>
</reference>
<keyword evidence="2" id="KW-1133">Transmembrane helix</keyword>
<feature type="transmembrane region" description="Helical" evidence="2">
    <location>
        <begin position="27"/>
        <end position="52"/>
    </location>
</feature>
<evidence type="ECO:0000256" key="1">
    <source>
        <dbReference type="SAM" id="MobiDB-lite"/>
    </source>
</evidence>
<feature type="compositionally biased region" description="Polar residues" evidence="1">
    <location>
        <begin position="63"/>
        <end position="79"/>
    </location>
</feature>
<name>A0ABY7EHG4_MYAAR</name>
<evidence type="ECO:0000313" key="4">
    <source>
        <dbReference type="Proteomes" id="UP001164746"/>
    </source>
</evidence>
<organism evidence="3 4">
    <name type="scientific">Mya arenaria</name>
    <name type="common">Soft-shell clam</name>
    <dbReference type="NCBI Taxonomy" id="6604"/>
    <lineage>
        <taxon>Eukaryota</taxon>
        <taxon>Metazoa</taxon>
        <taxon>Spiralia</taxon>
        <taxon>Lophotrochozoa</taxon>
        <taxon>Mollusca</taxon>
        <taxon>Bivalvia</taxon>
        <taxon>Autobranchia</taxon>
        <taxon>Heteroconchia</taxon>
        <taxon>Euheterodonta</taxon>
        <taxon>Imparidentia</taxon>
        <taxon>Neoheterodontei</taxon>
        <taxon>Myida</taxon>
        <taxon>Myoidea</taxon>
        <taxon>Myidae</taxon>
        <taxon>Mya</taxon>
    </lineage>
</organism>
<proteinExistence type="predicted"/>
<feature type="region of interest" description="Disordered" evidence="1">
    <location>
        <begin position="61"/>
        <end position="89"/>
    </location>
</feature>
<protein>
    <submittedName>
        <fullName evidence="3">Uncharacterized protein</fullName>
    </submittedName>
</protein>
<evidence type="ECO:0000256" key="2">
    <source>
        <dbReference type="SAM" id="Phobius"/>
    </source>
</evidence>
<dbReference type="Proteomes" id="UP001164746">
    <property type="component" value="Chromosome 6"/>
</dbReference>